<dbReference type="EMBL" id="MT144739">
    <property type="protein sequence ID" value="QJH98535.1"/>
    <property type="molecule type" value="Genomic_DNA"/>
</dbReference>
<accession>A0A6H1ZNV6</accession>
<sequence>MAVPKTEPLFKLPEDMKKRMETANVDMDKAQKAIDTMKSLGMDVKEMQEKLDWAKQVRETLLKEFT</sequence>
<gene>
    <name evidence="1" type="ORF">TM448A01231_0011</name>
    <name evidence="2" type="ORF">TM448B01337_0011</name>
</gene>
<evidence type="ECO:0000313" key="2">
    <source>
        <dbReference type="EMBL" id="QJH98535.1"/>
    </source>
</evidence>
<dbReference type="AlphaFoldDB" id="A0A6H1ZNV6"/>
<evidence type="ECO:0000313" key="1">
    <source>
        <dbReference type="EMBL" id="QJA49111.1"/>
    </source>
</evidence>
<reference evidence="1" key="1">
    <citation type="submission" date="2020-03" db="EMBL/GenBank/DDBJ databases">
        <title>The deep terrestrial virosphere.</title>
        <authorList>
            <person name="Holmfeldt K."/>
            <person name="Nilsson E."/>
            <person name="Simone D."/>
            <person name="Lopez-Fernandez M."/>
            <person name="Wu X."/>
            <person name="de Brujin I."/>
            <person name="Lundin D."/>
            <person name="Andersson A."/>
            <person name="Bertilsson S."/>
            <person name="Dopson M."/>
        </authorList>
    </citation>
    <scope>NUCLEOTIDE SEQUENCE</scope>
    <source>
        <strain evidence="1">TM448A01231</strain>
        <strain evidence="2">TM448B01337</strain>
    </source>
</reference>
<proteinExistence type="predicted"/>
<dbReference type="EMBL" id="MT144118">
    <property type="protein sequence ID" value="QJA49111.1"/>
    <property type="molecule type" value="Genomic_DNA"/>
</dbReference>
<protein>
    <submittedName>
        <fullName evidence="1">Uncharacterized protein</fullName>
    </submittedName>
</protein>
<name>A0A6H1ZNV6_9ZZZZ</name>
<organism evidence="1">
    <name type="scientific">viral metagenome</name>
    <dbReference type="NCBI Taxonomy" id="1070528"/>
    <lineage>
        <taxon>unclassified sequences</taxon>
        <taxon>metagenomes</taxon>
        <taxon>organismal metagenomes</taxon>
    </lineage>
</organism>